<organism evidence="1 2">
    <name type="scientific">Blepharisma stoltei</name>
    <dbReference type="NCBI Taxonomy" id="1481888"/>
    <lineage>
        <taxon>Eukaryota</taxon>
        <taxon>Sar</taxon>
        <taxon>Alveolata</taxon>
        <taxon>Ciliophora</taxon>
        <taxon>Postciliodesmatophora</taxon>
        <taxon>Heterotrichea</taxon>
        <taxon>Heterotrichida</taxon>
        <taxon>Blepharismidae</taxon>
        <taxon>Blepharisma</taxon>
    </lineage>
</organism>
<protein>
    <submittedName>
        <fullName evidence="1">Uncharacterized protein</fullName>
    </submittedName>
</protein>
<accession>A0AAU9K2L8</accession>
<dbReference type="EMBL" id="CAJZBQ010000050">
    <property type="protein sequence ID" value="CAG9329893.1"/>
    <property type="molecule type" value="Genomic_DNA"/>
</dbReference>
<dbReference type="AlphaFoldDB" id="A0AAU9K2L8"/>
<reference evidence="1" key="1">
    <citation type="submission" date="2021-09" db="EMBL/GenBank/DDBJ databases">
        <authorList>
            <consortium name="AG Swart"/>
            <person name="Singh M."/>
            <person name="Singh A."/>
            <person name="Seah K."/>
            <person name="Emmerich C."/>
        </authorList>
    </citation>
    <scope>NUCLEOTIDE SEQUENCE</scope>
    <source>
        <strain evidence="1">ATCC30299</strain>
    </source>
</reference>
<evidence type="ECO:0000313" key="2">
    <source>
        <dbReference type="Proteomes" id="UP001162131"/>
    </source>
</evidence>
<keyword evidence="2" id="KW-1185">Reference proteome</keyword>
<evidence type="ECO:0000313" key="1">
    <source>
        <dbReference type="EMBL" id="CAG9329893.1"/>
    </source>
</evidence>
<comment type="caution">
    <text evidence="1">The sequence shown here is derived from an EMBL/GenBank/DDBJ whole genome shotgun (WGS) entry which is preliminary data.</text>
</comment>
<proteinExistence type="predicted"/>
<name>A0AAU9K2L8_9CILI</name>
<gene>
    <name evidence="1" type="ORF">BSTOLATCC_MIC50009</name>
</gene>
<dbReference type="Proteomes" id="UP001162131">
    <property type="component" value="Unassembled WGS sequence"/>
</dbReference>
<sequence length="191" mass="21917">MEPKKLIKLPSVDPKEFHFKPKNSPRIDHYLTPQNPVYEGFSDFCNKNRRGSLNQKLPSLEKHILGSNSPCSPFSPNGLEGIDLSPRFKYKQRIHPDLKNFEFRCQTSLGSKHRPEDHKIHINITNIESSDEKDASIDEAEEAKIKKSLQVPSSSFQRFKYKKHRKGRGLEAAASEIRLPLTKDDSFSSQD</sequence>